<evidence type="ECO:0000256" key="1">
    <source>
        <dbReference type="SAM" id="Phobius"/>
    </source>
</evidence>
<dbReference type="EMBL" id="CP053084">
    <property type="protein sequence ID" value="QJR30018.1"/>
    <property type="molecule type" value="Genomic_DNA"/>
</dbReference>
<dbReference type="RefSeq" id="WP_171099773.1">
    <property type="nucleotide sequence ID" value="NZ_CP053084.1"/>
</dbReference>
<accession>A0ABX6N737</accession>
<dbReference type="Proteomes" id="UP000501130">
    <property type="component" value="Chromosome"/>
</dbReference>
<keyword evidence="1" id="KW-0812">Transmembrane</keyword>
<evidence type="ECO:0000313" key="2">
    <source>
        <dbReference type="EMBL" id="QJR30018.1"/>
    </source>
</evidence>
<name>A0ABX6N737_9BURK</name>
<feature type="transmembrane region" description="Helical" evidence="1">
    <location>
        <begin position="56"/>
        <end position="77"/>
    </location>
</feature>
<evidence type="ECO:0000313" key="3">
    <source>
        <dbReference type="Proteomes" id="UP000501130"/>
    </source>
</evidence>
<sequence length="89" mass="9825">MNLSVRLVKLISHKGLIVSIACGVALACAMLFIGLLHNAQLEFYFPGSTVDYQYALGFFGIWFLVGAFGSLLLGVLFKRIYKLIVQHTS</sequence>
<feature type="transmembrane region" description="Helical" evidence="1">
    <location>
        <begin position="16"/>
        <end position="36"/>
    </location>
</feature>
<proteinExistence type="predicted"/>
<dbReference type="PROSITE" id="PS51257">
    <property type="entry name" value="PROKAR_LIPOPROTEIN"/>
    <property type="match status" value="1"/>
</dbReference>
<keyword evidence="3" id="KW-1185">Reference proteome</keyword>
<gene>
    <name evidence="2" type="ORF">HKT17_10020</name>
</gene>
<evidence type="ECO:0008006" key="4">
    <source>
        <dbReference type="Google" id="ProtNLM"/>
    </source>
</evidence>
<keyword evidence="1" id="KW-1133">Transmembrane helix</keyword>
<organism evidence="2 3">
    <name type="scientific">Limnobacter profundi</name>
    <dbReference type="NCBI Taxonomy" id="2732163"/>
    <lineage>
        <taxon>Bacteria</taxon>
        <taxon>Pseudomonadati</taxon>
        <taxon>Pseudomonadota</taxon>
        <taxon>Betaproteobacteria</taxon>
        <taxon>Burkholderiales</taxon>
        <taxon>Burkholderiaceae</taxon>
        <taxon>Limnobacter</taxon>
    </lineage>
</organism>
<reference evidence="2 3" key="1">
    <citation type="submission" date="2020-05" db="EMBL/GenBank/DDBJ databases">
        <title>Compete genome of Limnobacter sp. SAORIC-580.</title>
        <authorList>
            <person name="Song J."/>
            <person name="Cho J.-C."/>
        </authorList>
    </citation>
    <scope>NUCLEOTIDE SEQUENCE [LARGE SCALE GENOMIC DNA]</scope>
    <source>
        <strain evidence="2 3">SAORIC-580</strain>
    </source>
</reference>
<keyword evidence="1" id="KW-0472">Membrane</keyword>
<protein>
    <recommendedName>
        <fullName evidence="4">DUF3955 domain-containing protein</fullName>
    </recommendedName>
</protein>